<dbReference type="Gene3D" id="3.30.70.270">
    <property type="match status" value="1"/>
</dbReference>
<dbReference type="EMBL" id="HAED01015704">
    <property type="protein sequence ID" value="SBR02149.1"/>
    <property type="molecule type" value="Transcribed_RNA"/>
</dbReference>
<dbReference type="Pfam" id="PF13650">
    <property type="entry name" value="Asp_protease_2"/>
    <property type="match status" value="1"/>
</dbReference>
<reference evidence="1" key="2">
    <citation type="submission" date="2016-06" db="EMBL/GenBank/DDBJ databases">
        <title>The genome of a short-lived fish provides insights into sex chromosome evolution and the genetic control of aging.</title>
        <authorList>
            <person name="Reichwald K."/>
            <person name="Felder M."/>
            <person name="Petzold A."/>
            <person name="Koch P."/>
            <person name="Groth M."/>
            <person name="Platzer M."/>
        </authorList>
    </citation>
    <scope>NUCLEOTIDE SEQUENCE</scope>
    <source>
        <tissue evidence="1">Brain</tissue>
    </source>
</reference>
<dbReference type="InterPro" id="IPR032567">
    <property type="entry name" value="RTL1-rel"/>
</dbReference>
<gene>
    <name evidence="1" type="primary">CU459095.1</name>
</gene>
<reference evidence="1" key="1">
    <citation type="submission" date="2016-05" db="EMBL/GenBank/DDBJ databases">
        <authorList>
            <person name="Lavstsen T."/>
            <person name="Jespersen J.S."/>
        </authorList>
    </citation>
    <scope>NUCLEOTIDE SEQUENCE</scope>
    <source>
        <tissue evidence="1">Brain</tissue>
    </source>
</reference>
<dbReference type="InterPro" id="IPR021109">
    <property type="entry name" value="Peptidase_aspartic_dom_sf"/>
</dbReference>
<dbReference type="PANTHER" id="PTHR15503:SF36">
    <property type="entry name" value="RETROTRANSPOSON GAG-LIKE PROTEIN 5"/>
    <property type="match status" value="1"/>
</dbReference>
<organism evidence="1">
    <name type="scientific">Nothobranchius kuhntae</name>
    <name type="common">Beira killifish</name>
    <dbReference type="NCBI Taxonomy" id="321403"/>
    <lineage>
        <taxon>Eukaryota</taxon>
        <taxon>Metazoa</taxon>
        <taxon>Chordata</taxon>
        <taxon>Craniata</taxon>
        <taxon>Vertebrata</taxon>
        <taxon>Euteleostomi</taxon>
        <taxon>Actinopterygii</taxon>
        <taxon>Neopterygii</taxon>
        <taxon>Teleostei</taxon>
        <taxon>Neoteleostei</taxon>
        <taxon>Acanthomorphata</taxon>
        <taxon>Ovalentaria</taxon>
        <taxon>Atherinomorphae</taxon>
        <taxon>Cyprinodontiformes</taxon>
        <taxon>Nothobranchiidae</taxon>
        <taxon>Nothobranchius</taxon>
    </lineage>
</organism>
<dbReference type="Gene3D" id="3.10.10.10">
    <property type="entry name" value="HIV Type 1 Reverse Transcriptase, subunit A, domain 1"/>
    <property type="match status" value="1"/>
</dbReference>
<accession>A0A1A8IXQ6</accession>
<proteinExistence type="predicted"/>
<dbReference type="CDD" id="cd00303">
    <property type="entry name" value="retropepsin_like"/>
    <property type="match status" value="1"/>
</dbReference>
<dbReference type="SUPFAM" id="SSF56672">
    <property type="entry name" value="DNA/RNA polymerases"/>
    <property type="match status" value="1"/>
</dbReference>
<dbReference type="PANTHER" id="PTHR15503">
    <property type="entry name" value="LDOC1 RELATED"/>
    <property type="match status" value="1"/>
</dbReference>
<dbReference type="InterPro" id="IPR043128">
    <property type="entry name" value="Rev_trsase/Diguanyl_cyclase"/>
</dbReference>
<evidence type="ECO:0008006" key="2">
    <source>
        <dbReference type="Google" id="ProtNLM"/>
    </source>
</evidence>
<dbReference type="SUPFAM" id="SSF50630">
    <property type="entry name" value="Acid proteases"/>
    <property type="match status" value="1"/>
</dbReference>
<feature type="non-terminal residue" evidence="1">
    <location>
        <position position="1"/>
    </location>
</feature>
<dbReference type="InterPro" id="IPR043502">
    <property type="entry name" value="DNA/RNA_pol_sf"/>
</dbReference>
<dbReference type="Gene3D" id="2.40.70.10">
    <property type="entry name" value="Acid Proteases"/>
    <property type="match status" value="1"/>
</dbReference>
<dbReference type="AlphaFoldDB" id="A0A1A8IXQ6"/>
<sequence length="298" mass="32771">LPLSGKRARPPVKPGLLVGGNLISSVTRCSLPCTLFYQSKQIPLEALVDSGCEQSLLDPRLVTEWGIPTTKLATPRSVSSLDNRNLSSITLQTVPLRLQVSGNHVETLTFYVFPSPQSPLVLGHSWLVRHNPILDWRENKIIGWGPECSQLCLRSAALPSRGPVNPPAENIDLATVPQVYHDLKLVFSKDRASSLPPHRPFDCAIDLLPGAPLPSSRLYQLSKPERESMEEYIQDCLAAGTIRPSSSPLGAGFFFVPKDGSLRPCIDYRGLNQITVKNKYPLPLLSSTFEPVQDSTIF</sequence>
<name>A0A1A8IXQ6_NOTKU</name>
<evidence type="ECO:0000313" key="1">
    <source>
        <dbReference type="EMBL" id="SBR02149.1"/>
    </source>
</evidence>
<feature type="non-terminal residue" evidence="1">
    <location>
        <position position="298"/>
    </location>
</feature>
<protein>
    <recommendedName>
        <fullName evidence="2">Peptidase A2 domain-containing protein</fullName>
    </recommendedName>
</protein>